<dbReference type="SUPFAM" id="SSF56300">
    <property type="entry name" value="Metallo-dependent phosphatases"/>
    <property type="match status" value="1"/>
</dbReference>
<dbReference type="OrthoDB" id="270739at2"/>
<accession>A0A377J5R4</accession>
<dbReference type="GO" id="GO:0009245">
    <property type="term" value="P:lipid A biosynthetic process"/>
    <property type="evidence" value="ECO:0007669"/>
    <property type="project" value="TreeGrafter"/>
</dbReference>
<dbReference type="InterPro" id="IPR029052">
    <property type="entry name" value="Metallo-depent_PP-like"/>
</dbReference>
<protein>
    <submittedName>
        <fullName evidence="1">Metallophosphoesterase</fullName>
    </submittedName>
</protein>
<dbReference type="RefSeq" id="WP_115012009.1">
    <property type="nucleotide sequence ID" value="NZ_UGHV01000001.1"/>
</dbReference>
<gene>
    <name evidence="1" type="ORF">NCTC12410_01637</name>
</gene>
<dbReference type="EMBL" id="UGHV01000001">
    <property type="protein sequence ID" value="STO97800.1"/>
    <property type="molecule type" value="Genomic_DNA"/>
</dbReference>
<proteinExistence type="predicted"/>
<dbReference type="Proteomes" id="UP000254841">
    <property type="component" value="Unassembled WGS sequence"/>
</dbReference>
<dbReference type="InterPro" id="IPR043461">
    <property type="entry name" value="LpxH-like"/>
</dbReference>
<dbReference type="GO" id="GO:0008758">
    <property type="term" value="F:UDP-2,3-diacylglucosamine hydrolase activity"/>
    <property type="evidence" value="ECO:0007669"/>
    <property type="project" value="TreeGrafter"/>
</dbReference>
<dbReference type="AlphaFoldDB" id="A0A377J5R4"/>
<dbReference type="PANTHER" id="PTHR34990:SF2">
    <property type="entry name" value="BLL8164 PROTEIN"/>
    <property type="match status" value="1"/>
</dbReference>
<name>A0A377J5R4_9HELI</name>
<organism evidence="1 2">
    <name type="scientific">Helicobacter canis</name>
    <dbReference type="NCBI Taxonomy" id="29419"/>
    <lineage>
        <taxon>Bacteria</taxon>
        <taxon>Pseudomonadati</taxon>
        <taxon>Campylobacterota</taxon>
        <taxon>Epsilonproteobacteria</taxon>
        <taxon>Campylobacterales</taxon>
        <taxon>Helicobacteraceae</taxon>
        <taxon>Helicobacter</taxon>
    </lineage>
</organism>
<reference evidence="1 2" key="1">
    <citation type="submission" date="2018-06" db="EMBL/GenBank/DDBJ databases">
        <authorList>
            <consortium name="Pathogen Informatics"/>
            <person name="Doyle S."/>
        </authorList>
    </citation>
    <scope>NUCLEOTIDE SEQUENCE [LARGE SCALE GENOMIC DNA]</scope>
    <source>
        <strain evidence="1 2">NCTC12410</strain>
    </source>
</reference>
<dbReference type="PANTHER" id="PTHR34990">
    <property type="entry name" value="UDP-2,3-DIACYLGLUCOSAMINE HYDROLASE-RELATED"/>
    <property type="match status" value="1"/>
</dbReference>
<dbReference type="GO" id="GO:0016020">
    <property type="term" value="C:membrane"/>
    <property type="evidence" value="ECO:0007669"/>
    <property type="project" value="GOC"/>
</dbReference>
<sequence>MTTACSVHIDHTPIQEIISPAVFIADAHYIPSPTHTCTQAFEQALEPSPAKLDSSKSASPLESSFSFLDSSLPYPRYIGEDGLMGLLQALMGNPPAQIFLMGDIAHLFIPHISHSADNHRDFIALLNALSQHTEIFYFEGNHDFGIDSRLLPRVRIYPRSLQPAIFSYQNTPFLLAHGDLFINKSYECYIRALSAPLTLSALKLLDTLSLGYIYTYAQSLVNAKRIAPLHLDESGFYTFALKRLAAYTHYMRANNLARACNLAKPSDTDPQSTAKQAKDYELNAQYGVIEGHFHIGRRLQSFFALPSFYCEKRILVL</sequence>
<evidence type="ECO:0000313" key="2">
    <source>
        <dbReference type="Proteomes" id="UP000254841"/>
    </source>
</evidence>
<evidence type="ECO:0000313" key="1">
    <source>
        <dbReference type="EMBL" id="STO97800.1"/>
    </source>
</evidence>